<organism evidence="1 2">
    <name type="scientific">Pseudomonas abietaniphila</name>
    <dbReference type="NCBI Taxonomy" id="89065"/>
    <lineage>
        <taxon>Bacteria</taxon>
        <taxon>Pseudomonadati</taxon>
        <taxon>Pseudomonadota</taxon>
        <taxon>Gammaproteobacteria</taxon>
        <taxon>Pseudomonadales</taxon>
        <taxon>Pseudomonadaceae</taxon>
        <taxon>Pseudomonas</taxon>
    </lineage>
</organism>
<dbReference type="Proteomes" id="UP000182894">
    <property type="component" value="Unassembled WGS sequence"/>
</dbReference>
<dbReference type="RefSeq" id="WP_244165932.1">
    <property type="nucleotide sequence ID" value="NZ_FNCO01000028.1"/>
</dbReference>
<accession>A0A1G8T901</accession>
<keyword evidence="2" id="KW-1185">Reference proteome</keyword>
<reference evidence="2" key="1">
    <citation type="submission" date="2016-10" db="EMBL/GenBank/DDBJ databases">
        <authorList>
            <person name="Varghese N."/>
            <person name="Submissions S."/>
        </authorList>
    </citation>
    <scope>NUCLEOTIDE SEQUENCE [LARGE SCALE GENOMIC DNA]</scope>
    <source>
        <strain evidence="2">ATCC 700689</strain>
    </source>
</reference>
<dbReference type="AlphaFoldDB" id="A0A1G8T901"/>
<evidence type="ECO:0000313" key="2">
    <source>
        <dbReference type="Proteomes" id="UP000182894"/>
    </source>
</evidence>
<dbReference type="InterPro" id="IPR010265">
    <property type="entry name" value="Phage_lambda_TipM"/>
</dbReference>
<protein>
    <submittedName>
        <fullName evidence="1">Phage-related protein</fullName>
    </submittedName>
</protein>
<dbReference type="Pfam" id="PF05939">
    <property type="entry name" value="Phage_min_tail"/>
    <property type="match status" value="1"/>
</dbReference>
<name>A0A1G8T901_9PSED</name>
<gene>
    <name evidence="1" type="ORF">SAMN05216605_1287</name>
</gene>
<proteinExistence type="predicted"/>
<dbReference type="EMBL" id="FNCO01000028">
    <property type="protein sequence ID" value="SDJ38046.1"/>
    <property type="molecule type" value="Genomic_DNA"/>
</dbReference>
<dbReference type="STRING" id="89065.SAMN05216605_1287"/>
<evidence type="ECO:0000313" key="1">
    <source>
        <dbReference type="EMBL" id="SDJ38046.1"/>
    </source>
</evidence>
<sequence length="111" mass="12424">MAETFTWTPDAKPTGKYSNRTKSARFGDGYEQVVADGINNESQSWPLTFTSSKARADQIMAFLRARKGYQSFSWKPPFGEQALFRCTEYTATDLGGGQWAVSATFDQSFQP</sequence>